<evidence type="ECO:0000313" key="3">
    <source>
        <dbReference type="Proteomes" id="UP000288983"/>
    </source>
</evidence>
<protein>
    <submittedName>
        <fullName evidence="2">Uncharacterized protein</fullName>
    </submittedName>
</protein>
<name>A0A443ZPT5_9PSED</name>
<feature type="transmembrane region" description="Helical" evidence="1">
    <location>
        <begin position="41"/>
        <end position="60"/>
    </location>
</feature>
<sequence length="75" mass="8400">MKALEGISRVMKLVTMRVLLVVACANWLLEERGVPWHRAVWVVVEFALVVLTAAIIADLVRWCAASKKRQARGEA</sequence>
<keyword evidence="1" id="KW-0812">Transmembrane</keyword>
<keyword evidence="1" id="KW-0472">Membrane</keyword>
<comment type="caution">
    <text evidence="2">The sequence shown here is derived from an EMBL/GenBank/DDBJ whole genome shotgun (WGS) entry which is preliminary data.</text>
</comment>
<dbReference type="EMBL" id="QJRG01000047">
    <property type="protein sequence ID" value="RWU21090.1"/>
    <property type="molecule type" value="Genomic_DNA"/>
</dbReference>
<feature type="transmembrane region" description="Helical" evidence="1">
    <location>
        <begin position="12"/>
        <end position="29"/>
    </location>
</feature>
<dbReference type="AlphaFoldDB" id="A0A443ZPT5"/>
<gene>
    <name evidence="2" type="ORF">DM813_17965</name>
</gene>
<proteinExistence type="predicted"/>
<evidence type="ECO:0000256" key="1">
    <source>
        <dbReference type="SAM" id="Phobius"/>
    </source>
</evidence>
<keyword evidence="1" id="KW-1133">Transmembrane helix</keyword>
<reference evidence="2 3" key="1">
    <citation type="submission" date="2018-06" db="EMBL/GenBank/DDBJ databases">
        <title>Bacteria isolated from soil of Wuhan.</title>
        <authorList>
            <person name="Wei X."/>
            <person name="Chunhua H."/>
        </authorList>
    </citation>
    <scope>NUCLEOTIDE SEQUENCE [LARGE SCALE GENOMIC DNA]</scope>
    <source>
        <strain evidence="3">xwS2</strain>
    </source>
</reference>
<organism evidence="2 3">
    <name type="scientific">Pseudomonas alkylphenolica</name>
    <dbReference type="NCBI Taxonomy" id="237609"/>
    <lineage>
        <taxon>Bacteria</taxon>
        <taxon>Pseudomonadati</taxon>
        <taxon>Pseudomonadota</taxon>
        <taxon>Gammaproteobacteria</taxon>
        <taxon>Pseudomonadales</taxon>
        <taxon>Pseudomonadaceae</taxon>
        <taxon>Pseudomonas</taxon>
    </lineage>
</organism>
<evidence type="ECO:0000313" key="2">
    <source>
        <dbReference type="EMBL" id="RWU21090.1"/>
    </source>
</evidence>
<dbReference type="RefSeq" id="WP_128324690.1">
    <property type="nucleotide sequence ID" value="NZ_QJRG01000047.1"/>
</dbReference>
<dbReference type="Proteomes" id="UP000288983">
    <property type="component" value="Unassembled WGS sequence"/>
</dbReference>
<accession>A0A443ZPT5</accession>